<sequence>MTPEMTQEVMATSPMFATPISDPAHLTSGELQHLRLLHAGALQGRASSLSVALIIACISSIALALIKITIKRHDNISSAECVFYVGTGILVSVMPTLSDTLQPFGPASAQKRLGVSAVLTTLAYILGYMAVQFMSVVEATVVAAITPMTTWFTMVAVRRRPCHWVLVPVLVSCITAIVLVVKPPIFGFKVNSRCARRSNPDVIKGYLCGLSWSQPAKFGELFQNTLHREMVIGGSCGVVSTLLVGVENAFKVNMPGVTRVVVLFHLSCVMMVVSFVAGSLAGTFNIIRSGPEVSELLFVVYLSYVSHISLARQVRREHTWVILLVRIVANIVCAMVLEGAFVDPDLLDSVQILAAVMVVFAGALTTLHLLVEGQENSPVVASHRFLQLFT</sequence>
<accession>A0ACB8E1K3</accession>
<reference evidence="1" key="1">
    <citation type="submission" date="2020-05" db="EMBL/GenBank/DDBJ databases">
        <title>Large-scale comparative analyses of tick genomes elucidate their genetic diversity and vector capacities.</title>
        <authorList>
            <person name="Jia N."/>
            <person name="Wang J."/>
            <person name="Shi W."/>
            <person name="Du L."/>
            <person name="Sun Y."/>
            <person name="Zhan W."/>
            <person name="Jiang J."/>
            <person name="Wang Q."/>
            <person name="Zhang B."/>
            <person name="Ji P."/>
            <person name="Sakyi L.B."/>
            <person name="Cui X."/>
            <person name="Yuan T."/>
            <person name="Jiang B."/>
            <person name="Yang W."/>
            <person name="Lam T.T.-Y."/>
            <person name="Chang Q."/>
            <person name="Ding S."/>
            <person name="Wang X."/>
            <person name="Zhu J."/>
            <person name="Ruan X."/>
            <person name="Zhao L."/>
            <person name="Wei J."/>
            <person name="Que T."/>
            <person name="Du C."/>
            <person name="Cheng J."/>
            <person name="Dai P."/>
            <person name="Han X."/>
            <person name="Huang E."/>
            <person name="Gao Y."/>
            <person name="Liu J."/>
            <person name="Shao H."/>
            <person name="Ye R."/>
            <person name="Li L."/>
            <person name="Wei W."/>
            <person name="Wang X."/>
            <person name="Wang C."/>
            <person name="Yang T."/>
            <person name="Huo Q."/>
            <person name="Li W."/>
            <person name="Guo W."/>
            <person name="Chen H."/>
            <person name="Zhou L."/>
            <person name="Ni X."/>
            <person name="Tian J."/>
            <person name="Zhou Y."/>
            <person name="Sheng Y."/>
            <person name="Liu T."/>
            <person name="Pan Y."/>
            <person name="Xia L."/>
            <person name="Li J."/>
            <person name="Zhao F."/>
            <person name="Cao W."/>
        </authorList>
    </citation>
    <scope>NUCLEOTIDE SEQUENCE</scope>
    <source>
        <strain evidence="1">Dsil-2018</strain>
    </source>
</reference>
<proteinExistence type="predicted"/>
<keyword evidence="2" id="KW-1185">Reference proteome</keyword>
<comment type="caution">
    <text evidence="1">The sequence shown here is derived from an EMBL/GenBank/DDBJ whole genome shotgun (WGS) entry which is preliminary data.</text>
</comment>
<protein>
    <submittedName>
        <fullName evidence="1">Uncharacterized protein</fullName>
    </submittedName>
</protein>
<evidence type="ECO:0000313" key="2">
    <source>
        <dbReference type="Proteomes" id="UP000821865"/>
    </source>
</evidence>
<organism evidence="1 2">
    <name type="scientific">Dermacentor silvarum</name>
    <name type="common">Tick</name>
    <dbReference type="NCBI Taxonomy" id="543639"/>
    <lineage>
        <taxon>Eukaryota</taxon>
        <taxon>Metazoa</taxon>
        <taxon>Ecdysozoa</taxon>
        <taxon>Arthropoda</taxon>
        <taxon>Chelicerata</taxon>
        <taxon>Arachnida</taxon>
        <taxon>Acari</taxon>
        <taxon>Parasitiformes</taxon>
        <taxon>Ixodida</taxon>
        <taxon>Ixodoidea</taxon>
        <taxon>Ixodidae</taxon>
        <taxon>Rhipicephalinae</taxon>
        <taxon>Dermacentor</taxon>
    </lineage>
</organism>
<dbReference type="EMBL" id="CM023470">
    <property type="protein sequence ID" value="KAH7980476.1"/>
    <property type="molecule type" value="Genomic_DNA"/>
</dbReference>
<evidence type="ECO:0000313" key="1">
    <source>
        <dbReference type="EMBL" id="KAH7980476.1"/>
    </source>
</evidence>
<dbReference type="Proteomes" id="UP000821865">
    <property type="component" value="Chromosome 1"/>
</dbReference>
<name>A0ACB8E1K3_DERSI</name>
<gene>
    <name evidence="1" type="ORF">HPB49_016448</name>
</gene>